<evidence type="ECO:0000259" key="4">
    <source>
        <dbReference type="PROSITE" id="PS50850"/>
    </source>
</evidence>
<proteinExistence type="predicted"/>
<organism evidence="5 6">
    <name type="scientific">Tieghemostelium lacteum</name>
    <name type="common">Slime mold</name>
    <name type="synonym">Dictyostelium lacteum</name>
    <dbReference type="NCBI Taxonomy" id="361077"/>
    <lineage>
        <taxon>Eukaryota</taxon>
        <taxon>Amoebozoa</taxon>
        <taxon>Evosea</taxon>
        <taxon>Eumycetozoa</taxon>
        <taxon>Dictyostelia</taxon>
        <taxon>Dictyosteliales</taxon>
        <taxon>Raperosteliaceae</taxon>
        <taxon>Tieghemostelium</taxon>
    </lineage>
</organism>
<evidence type="ECO:0000256" key="2">
    <source>
        <dbReference type="SAM" id="MobiDB-lite"/>
    </source>
</evidence>
<feature type="transmembrane region" description="Helical" evidence="3">
    <location>
        <begin position="480"/>
        <end position="502"/>
    </location>
</feature>
<evidence type="ECO:0000313" key="5">
    <source>
        <dbReference type="EMBL" id="KYR00149.1"/>
    </source>
</evidence>
<dbReference type="SUPFAM" id="SSF103473">
    <property type="entry name" value="MFS general substrate transporter"/>
    <property type="match status" value="1"/>
</dbReference>
<dbReference type="InterPro" id="IPR036259">
    <property type="entry name" value="MFS_trans_sf"/>
</dbReference>
<gene>
    <name evidence="5" type="ORF">DLAC_03301</name>
</gene>
<dbReference type="Pfam" id="PF07690">
    <property type="entry name" value="MFS_1"/>
    <property type="match status" value="1"/>
</dbReference>
<feature type="transmembrane region" description="Helical" evidence="3">
    <location>
        <begin position="533"/>
        <end position="552"/>
    </location>
</feature>
<dbReference type="PROSITE" id="PS50850">
    <property type="entry name" value="MFS"/>
    <property type="match status" value="1"/>
</dbReference>
<dbReference type="InterPro" id="IPR020846">
    <property type="entry name" value="MFS_dom"/>
</dbReference>
<feature type="region of interest" description="Disordered" evidence="2">
    <location>
        <begin position="111"/>
        <end position="134"/>
    </location>
</feature>
<dbReference type="CDD" id="cd17324">
    <property type="entry name" value="MFS_NepI_like"/>
    <property type="match status" value="1"/>
</dbReference>
<sequence>MSILVNNINSNITESIININKIDVSFQDDDDDELNDLIIKDKYADEPQEQEQQQQQQEVEEDNEYLINNSYIKSSSQNSYIKTPENSDTEDELYSTPTINRNGFHHLILRDTNDDSEDGHLDTEHTDDDSDINQFETITLESSQERKMKKLVQNEQNEPEPPSPFKQLIKQKFKSFKDISPNFTAPSILDKYNTFPGIHSPSHKTLSDYGSGSHLIMANSKDSSVSSQNSTPLTFTTYSDINSQLSNTSSSSSLSTTTLPTTLTPPPKDFLTHTLLNSSNNTQQHEINLTKILPNPHPPIIPTVTRQYSLSTITRPVLESETTKVNSKILVLLSLSIFFSVSNLYYTQPLLNELGLEFQVGESIMSLVPMSVQLGYSFGLLFISTFSDIISKKKLILLLSVLTCGCLLGVGLSPHISQMIIFYFLVGLTTIIPNIAIPLAIDMTTPTDRRGILSILVSSLFVGLLGARVISGIIGHLFGWRVVFFIAAGSTLIISLSLFYFLPYTPRSSQPIPYREIMSSILKHFRSDTEIRASYFIGMCVFATFSILWTTLSFRLSEDPFNYSSGFIGLFGLIGMAGAITPLSSKLSEKFPLSHLITCYMILCAVGYLIMFLFDSHLLALIAGIFTLDLGVQSVHVSNQSRNSSIQYIQDEQMKARLNSAYLSSYFIGGALGCGLSGLIFQGWGWKGSSILGMVFIGMALSCHLIFCKNITSQQSNNNSNTSYIELDEESMQ</sequence>
<keyword evidence="6" id="KW-1185">Reference proteome</keyword>
<feature type="transmembrane region" description="Helical" evidence="3">
    <location>
        <begin position="329"/>
        <end position="346"/>
    </location>
</feature>
<dbReference type="OMA" id="RINACYM"/>
<dbReference type="Proteomes" id="UP000076078">
    <property type="component" value="Unassembled WGS sequence"/>
</dbReference>
<feature type="compositionally biased region" description="Polar residues" evidence="2">
    <location>
        <begin position="70"/>
        <end position="86"/>
    </location>
</feature>
<feature type="transmembrane region" description="Helical" evidence="3">
    <location>
        <begin position="395"/>
        <end position="414"/>
    </location>
</feature>
<evidence type="ECO:0000256" key="3">
    <source>
        <dbReference type="SAM" id="Phobius"/>
    </source>
</evidence>
<dbReference type="STRING" id="361077.A0A152A1S6"/>
<feature type="transmembrane region" description="Helical" evidence="3">
    <location>
        <begin position="453"/>
        <end position="474"/>
    </location>
</feature>
<evidence type="ECO:0000256" key="1">
    <source>
        <dbReference type="ARBA" id="ARBA00004141"/>
    </source>
</evidence>
<dbReference type="OrthoDB" id="2105912at2759"/>
<dbReference type="PANTHER" id="PTHR42910">
    <property type="entry name" value="TRANSPORTER SCO4007-RELATED"/>
    <property type="match status" value="1"/>
</dbReference>
<comment type="caution">
    <text evidence="5">The sequence shown here is derived from an EMBL/GenBank/DDBJ whole genome shotgun (WGS) entry which is preliminary data.</text>
</comment>
<dbReference type="EMBL" id="LODT01000016">
    <property type="protein sequence ID" value="KYR00149.1"/>
    <property type="molecule type" value="Genomic_DNA"/>
</dbReference>
<reference evidence="5 6" key="1">
    <citation type="submission" date="2015-12" db="EMBL/GenBank/DDBJ databases">
        <title>Dictyostelia acquired genes for synthesis and detection of signals that induce cell-type specialization by lateral gene transfer from prokaryotes.</title>
        <authorList>
            <person name="Gloeckner G."/>
            <person name="Schaap P."/>
        </authorList>
    </citation>
    <scope>NUCLEOTIDE SEQUENCE [LARGE SCALE GENOMIC DNA]</scope>
    <source>
        <strain evidence="5 6">TK</strain>
    </source>
</reference>
<feature type="transmembrane region" description="Helical" evidence="3">
    <location>
        <begin position="620"/>
        <end position="639"/>
    </location>
</feature>
<dbReference type="InterPro" id="IPR011701">
    <property type="entry name" value="MFS"/>
</dbReference>
<dbReference type="AlphaFoldDB" id="A0A152A1S6"/>
<feature type="compositionally biased region" description="Basic and acidic residues" evidence="2">
    <location>
        <begin position="111"/>
        <end position="124"/>
    </location>
</feature>
<feature type="compositionally biased region" description="Low complexity" evidence="2">
    <location>
        <begin position="245"/>
        <end position="262"/>
    </location>
</feature>
<keyword evidence="3" id="KW-1133">Transmembrane helix</keyword>
<accession>A0A152A1S6</accession>
<feature type="region of interest" description="Disordered" evidence="2">
    <location>
        <begin position="244"/>
        <end position="263"/>
    </location>
</feature>
<feature type="transmembrane region" description="Helical" evidence="3">
    <location>
        <begin position="595"/>
        <end position="614"/>
    </location>
</feature>
<comment type="subcellular location">
    <subcellularLocation>
        <location evidence="1">Membrane</location>
        <topology evidence="1">Multi-pass membrane protein</topology>
    </subcellularLocation>
</comment>
<dbReference type="PANTHER" id="PTHR42910:SF1">
    <property type="entry name" value="MAJOR FACILITATOR SUPERFAMILY (MFS) PROFILE DOMAIN-CONTAINING PROTEIN"/>
    <property type="match status" value="1"/>
</dbReference>
<keyword evidence="3" id="KW-0472">Membrane</keyword>
<feature type="transmembrane region" description="Helical" evidence="3">
    <location>
        <begin position="420"/>
        <end position="441"/>
    </location>
</feature>
<feature type="transmembrane region" description="Helical" evidence="3">
    <location>
        <begin position="564"/>
        <end position="583"/>
    </location>
</feature>
<dbReference type="InParanoid" id="A0A152A1S6"/>
<protein>
    <recommendedName>
        <fullName evidence="4">Major facilitator superfamily (MFS) profile domain-containing protein</fullName>
    </recommendedName>
</protein>
<name>A0A152A1S6_TIELA</name>
<keyword evidence="3" id="KW-0812">Transmembrane</keyword>
<dbReference type="GO" id="GO:0016020">
    <property type="term" value="C:membrane"/>
    <property type="evidence" value="ECO:0007669"/>
    <property type="project" value="UniProtKB-SubCell"/>
</dbReference>
<feature type="domain" description="Major facilitator superfamily (MFS) profile" evidence="4">
    <location>
        <begin position="329"/>
        <end position="716"/>
    </location>
</feature>
<feature type="transmembrane region" description="Helical" evidence="3">
    <location>
        <begin position="690"/>
        <end position="708"/>
    </location>
</feature>
<feature type="region of interest" description="Disordered" evidence="2">
    <location>
        <begin position="70"/>
        <end position="93"/>
    </location>
</feature>
<feature type="transmembrane region" description="Helical" evidence="3">
    <location>
        <begin position="660"/>
        <end position="684"/>
    </location>
</feature>
<dbReference type="Gene3D" id="1.20.1250.20">
    <property type="entry name" value="MFS general substrate transporter like domains"/>
    <property type="match status" value="1"/>
</dbReference>
<dbReference type="GO" id="GO:0022857">
    <property type="term" value="F:transmembrane transporter activity"/>
    <property type="evidence" value="ECO:0007669"/>
    <property type="project" value="InterPro"/>
</dbReference>
<evidence type="ECO:0000313" key="6">
    <source>
        <dbReference type="Proteomes" id="UP000076078"/>
    </source>
</evidence>
<feature type="transmembrane region" description="Helical" evidence="3">
    <location>
        <begin position="366"/>
        <end position="383"/>
    </location>
</feature>